<dbReference type="InterPro" id="IPR036291">
    <property type="entry name" value="NAD(P)-bd_dom_sf"/>
</dbReference>
<evidence type="ECO:0000259" key="1">
    <source>
        <dbReference type="Pfam" id="PF13460"/>
    </source>
</evidence>
<dbReference type="InterPro" id="IPR016040">
    <property type="entry name" value="NAD(P)-bd_dom"/>
</dbReference>
<dbReference type="SUPFAM" id="SSF51735">
    <property type="entry name" value="NAD(P)-binding Rossmann-fold domains"/>
    <property type="match status" value="1"/>
</dbReference>
<sequence length="207" mass="22814">MLKTALVLGATGLVGKILVEQLCLDPRYQTVTCLLRKPLSKDFFNANAAKVQPIVVDFENLKDYQGYFGCDHIYVCLGTTIKKAGSKSAFRKVDFEYVHIAAQLAKAQRAISFVWISAVGANAKSNNFYLRVKGELENAILNMSGLDNAAAVRPSLLLGEREEMRPAEKLASMLSPFLSPLLRGKLSKYKPVQAADVAAQMIRLQVF</sequence>
<evidence type="ECO:0000313" key="2">
    <source>
        <dbReference type="EMBL" id="GAC18988.1"/>
    </source>
</evidence>
<organism evidence="2 3">
    <name type="scientific">Paraglaciecola arctica BSs20135</name>
    <dbReference type="NCBI Taxonomy" id="493475"/>
    <lineage>
        <taxon>Bacteria</taxon>
        <taxon>Pseudomonadati</taxon>
        <taxon>Pseudomonadota</taxon>
        <taxon>Gammaproteobacteria</taxon>
        <taxon>Alteromonadales</taxon>
        <taxon>Alteromonadaceae</taxon>
        <taxon>Paraglaciecola</taxon>
    </lineage>
</organism>
<dbReference type="EMBL" id="BAEO01000027">
    <property type="protein sequence ID" value="GAC18988.1"/>
    <property type="molecule type" value="Genomic_DNA"/>
</dbReference>
<feature type="domain" description="NAD(P)-binding" evidence="1">
    <location>
        <begin position="9"/>
        <end position="158"/>
    </location>
</feature>
<dbReference type="RefSeq" id="WP_007619343.1">
    <property type="nucleotide sequence ID" value="NZ_BAEO01000027.1"/>
</dbReference>
<gene>
    <name evidence="2" type="ORF">GARC_2021</name>
</gene>
<protein>
    <submittedName>
        <fullName evidence="2">Oxidoreductase HTATIP2</fullName>
    </submittedName>
</protein>
<dbReference type="Gene3D" id="3.40.50.720">
    <property type="entry name" value="NAD(P)-binding Rossmann-like Domain"/>
    <property type="match status" value="1"/>
</dbReference>
<proteinExistence type="predicted"/>
<reference evidence="2 3" key="1">
    <citation type="journal article" date="2017" name="Antonie Van Leeuwenhoek">
        <title>Rhizobium rhizosphaerae sp. nov., a novel species isolated from rice rhizosphere.</title>
        <authorList>
            <person name="Zhao J.J."/>
            <person name="Zhang J."/>
            <person name="Zhang R.J."/>
            <person name="Zhang C.W."/>
            <person name="Yin H.Q."/>
            <person name="Zhang X.X."/>
        </authorList>
    </citation>
    <scope>NUCLEOTIDE SEQUENCE [LARGE SCALE GENOMIC DNA]</scope>
    <source>
        <strain evidence="2 3">BSs20135</strain>
    </source>
</reference>
<dbReference type="PANTHER" id="PTHR14097:SF7">
    <property type="entry name" value="OXIDOREDUCTASE HTATIP2"/>
    <property type="match status" value="1"/>
</dbReference>
<keyword evidence="3" id="KW-1185">Reference proteome</keyword>
<accession>K6YQS1</accession>
<dbReference type="eggNOG" id="COG0702">
    <property type="taxonomic scope" value="Bacteria"/>
</dbReference>
<dbReference type="OrthoDB" id="9798632at2"/>
<comment type="caution">
    <text evidence="2">The sequence shown here is derived from an EMBL/GenBank/DDBJ whole genome shotgun (WGS) entry which is preliminary data.</text>
</comment>
<name>K6YQS1_9ALTE</name>
<dbReference type="Pfam" id="PF13460">
    <property type="entry name" value="NAD_binding_10"/>
    <property type="match status" value="1"/>
</dbReference>
<dbReference type="PANTHER" id="PTHR14097">
    <property type="entry name" value="OXIDOREDUCTASE HTATIP2"/>
    <property type="match status" value="1"/>
</dbReference>
<dbReference type="AlphaFoldDB" id="K6YQS1"/>
<dbReference type="Proteomes" id="UP000006327">
    <property type="component" value="Unassembled WGS sequence"/>
</dbReference>
<evidence type="ECO:0000313" key="3">
    <source>
        <dbReference type="Proteomes" id="UP000006327"/>
    </source>
</evidence>
<dbReference type="STRING" id="493475.GARC_2021"/>